<sequence>MRKLSEWWKKRRDRRRMQKAVEDMPSKGVLREFVYLDEVSLRSLLVSQSDTIPEQVSRSIALAEQAEITGKLSGGNTAVAKAEIGSKFQTSNSNTVQTSRKAVVQTLFKELRDQSRLDYALVVRTEKPEVLTSAEAIRAVSEPSTAVPASSFVRGALVEIEVELEVDPIFKLGTLFTEYSEMVEEFPRMMDRSDRSTLNEFQPVRKVLERFLTGLIPIRAKAVNYSVVTVSGQEYVVHNSAIAGLGLTPLPLEVVGVTEHLGYWKDIRRVLFSSGRFTILCRVSRDGIQRKWTPVKLADLFRDVAPTLVDQISASSRAGILGLRQSRTGDSEQQALVRALTIYQEKLSLAASVELDSARQVELAAAIVDAGTGEISAVAQKSAFTRVREIIQCAANNNSIVDAETDLSLRQEARSEGGLTVFSTLASPSRESQPSVGDDNQERDRLLDVEVVAIYW</sequence>
<comment type="caution">
    <text evidence="1">The sequence shown here is derived from an EMBL/GenBank/DDBJ whole genome shotgun (WGS) entry which is preliminary data.</text>
</comment>
<name>A0A4V6PDS2_9ACTN</name>
<dbReference type="RefSeq" id="WP_132616974.1">
    <property type="nucleotide sequence ID" value="NZ_SMKQ01000103.1"/>
</dbReference>
<keyword evidence="2" id="KW-1185">Reference proteome</keyword>
<dbReference type="Pfam" id="PF19952">
    <property type="entry name" value="DUF6414"/>
    <property type="match status" value="1"/>
</dbReference>
<dbReference type="InterPro" id="IPR045633">
    <property type="entry name" value="DUF6414"/>
</dbReference>
<proteinExistence type="predicted"/>
<evidence type="ECO:0000313" key="2">
    <source>
        <dbReference type="Proteomes" id="UP000295302"/>
    </source>
</evidence>
<evidence type="ECO:0000313" key="1">
    <source>
        <dbReference type="EMBL" id="TDD44207.1"/>
    </source>
</evidence>
<gene>
    <name evidence="1" type="ORF">E1286_27645</name>
</gene>
<accession>A0A4V6PDS2</accession>
<dbReference type="EMBL" id="SMKQ01000103">
    <property type="protein sequence ID" value="TDD44207.1"/>
    <property type="molecule type" value="Genomic_DNA"/>
</dbReference>
<organism evidence="1 2">
    <name type="scientific">Nonomuraea terrae</name>
    <dbReference type="NCBI Taxonomy" id="2530383"/>
    <lineage>
        <taxon>Bacteria</taxon>
        <taxon>Bacillati</taxon>
        <taxon>Actinomycetota</taxon>
        <taxon>Actinomycetes</taxon>
        <taxon>Streptosporangiales</taxon>
        <taxon>Streptosporangiaceae</taxon>
        <taxon>Nonomuraea</taxon>
    </lineage>
</organism>
<reference evidence="1 2" key="1">
    <citation type="submission" date="2019-03" db="EMBL/GenBank/DDBJ databases">
        <title>Draft genome sequences of novel Actinobacteria.</title>
        <authorList>
            <person name="Sahin N."/>
            <person name="Ay H."/>
            <person name="Saygin H."/>
        </authorList>
    </citation>
    <scope>NUCLEOTIDE SEQUENCE [LARGE SCALE GENOMIC DNA]</scope>
    <source>
        <strain evidence="1 2">CH32</strain>
    </source>
</reference>
<dbReference type="AlphaFoldDB" id="A0A4V6PDS2"/>
<protein>
    <submittedName>
        <fullName evidence="1">Uncharacterized protein</fullName>
    </submittedName>
</protein>
<dbReference type="Proteomes" id="UP000295302">
    <property type="component" value="Unassembled WGS sequence"/>
</dbReference>
<dbReference type="OrthoDB" id="8323995at2"/>